<feature type="domain" description="DUF6537" evidence="3">
    <location>
        <begin position="935"/>
        <end position="1129"/>
    </location>
</feature>
<dbReference type="InterPro" id="IPR019752">
    <property type="entry name" value="Pyrv/ketoisovalerate_OxRed_cat"/>
</dbReference>
<protein>
    <submittedName>
        <fullName evidence="4">Pyruvate ferredoxin/flavodoxin oxidoreductase</fullName>
    </submittedName>
</protein>
<keyword evidence="1" id="KW-0560">Oxidoreductase</keyword>
<keyword evidence="5" id="KW-1185">Reference proteome</keyword>
<dbReference type="InterPro" id="IPR051457">
    <property type="entry name" value="2-oxoacid:Fd_oxidoreductase"/>
</dbReference>
<dbReference type="InterPro" id="IPR002869">
    <property type="entry name" value="Pyrv_flavodox_OxRed_cen"/>
</dbReference>
<name>A0A9J9HB80_RHIWR</name>
<dbReference type="Gene3D" id="3.40.50.970">
    <property type="match status" value="1"/>
</dbReference>
<evidence type="ECO:0000313" key="4">
    <source>
        <dbReference type="EMBL" id="ABQ68381.1"/>
    </source>
</evidence>
<gene>
    <name evidence="4" type="ordered locus">Swit_2022</name>
</gene>
<dbReference type="NCBIfam" id="NF009588">
    <property type="entry name" value="PRK13029.1"/>
    <property type="match status" value="1"/>
</dbReference>
<dbReference type="NCBIfam" id="NF009589">
    <property type="entry name" value="PRK13030.1"/>
    <property type="match status" value="1"/>
</dbReference>
<dbReference type="InterPro" id="IPR046667">
    <property type="entry name" value="DUF6537"/>
</dbReference>
<dbReference type="KEGG" id="swi:Swit_2022"/>
<dbReference type="SUPFAM" id="SSF53323">
    <property type="entry name" value="Pyruvate-ferredoxin oxidoreductase, PFOR, domain III"/>
    <property type="match status" value="1"/>
</dbReference>
<dbReference type="AlphaFoldDB" id="A0A9J9HB80"/>
<proteinExistence type="predicted"/>
<dbReference type="PANTHER" id="PTHR48084">
    <property type="entry name" value="2-OXOGLUTARATE OXIDOREDUCTASE SUBUNIT KORB-RELATED"/>
    <property type="match status" value="1"/>
</dbReference>
<dbReference type="GO" id="GO:0016903">
    <property type="term" value="F:oxidoreductase activity, acting on the aldehyde or oxo group of donors"/>
    <property type="evidence" value="ECO:0007669"/>
    <property type="project" value="InterPro"/>
</dbReference>
<dbReference type="EMBL" id="CP000699">
    <property type="protein sequence ID" value="ABQ68381.1"/>
    <property type="molecule type" value="Genomic_DNA"/>
</dbReference>
<dbReference type="SUPFAM" id="SSF52518">
    <property type="entry name" value="Thiamin diphosphate-binding fold (THDP-binding)"/>
    <property type="match status" value="2"/>
</dbReference>
<evidence type="ECO:0000259" key="3">
    <source>
        <dbReference type="Pfam" id="PF20169"/>
    </source>
</evidence>
<feature type="domain" description="Pyruvate/ketoisovalerate oxidoreductase catalytic" evidence="2">
    <location>
        <begin position="720"/>
        <end position="907"/>
    </location>
</feature>
<organism evidence="4 5">
    <name type="scientific">Rhizorhabdus wittichii (strain DSM 6014 / CCUG 31198 / JCM 15750 / NBRC 105917 / EY 4224 / RW1)</name>
    <name type="common">Sphingomonas wittichii</name>
    <dbReference type="NCBI Taxonomy" id="392499"/>
    <lineage>
        <taxon>Bacteria</taxon>
        <taxon>Pseudomonadati</taxon>
        <taxon>Pseudomonadota</taxon>
        <taxon>Alphaproteobacteria</taxon>
        <taxon>Sphingomonadales</taxon>
        <taxon>Sphingomonadaceae</taxon>
        <taxon>Rhizorhabdus</taxon>
    </lineage>
</organism>
<keyword evidence="4" id="KW-0670">Pyruvate</keyword>
<dbReference type="CDD" id="cd07034">
    <property type="entry name" value="TPP_PYR_PFOR_IOR-alpha_like"/>
    <property type="match status" value="1"/>
</dbReference>
<dbReference type="InterPro" id="IPR002880">
    <property type="entry name" value="Pyrv_Fd/Flavodoxin_OxRdtase_N"/>
</dbReference>
<dbReference type="Gene3D" id="3.40.920.10">
    <property type="entry name" value="Pyruvate-ferredoxin oxidoreductase, PFOR, domain III"/>
    <property type="match status" value="1"/>
</dbReference>
<accession>A0A9J9HB80</accession>
<dbReference type="InterPro" id="IPR029061">
    <property type="entry name" value="THDP-binding"/>
</dbReference>
<dbReference type="InterPro" id="IPR009014">
    <property type="entry name" value="Transketo_C/PFOR_II"/>
</dbReference>
<dbReference type="PANTHER" id="PTHR48084:SF3">
    <property type="entry name" value="SUBUNIT OF PYRUVATE:FLAVODOXIN OXIDOREDUCTASE"/>
    <property type="match status" value="1"/>
</dbReference>
<dbReference type="Pfam" id="PF01558">
    <property type="entry name" value="POR"/>
    <property type="match status" value="1"/>
</dbReference>
<evidence type="ECO:0000259" key="2">
    <source>
        <dbReference type="Pfam" id="PF01558"/>
    </source>
</evidence>
<dbReference type="Pfam" id="PF20169">
    <property type="entry name" value="DUF6537"/>
    <property type="match status" value="1"/>
</dbReference>
<reference evidence="4 5" key="1">
    <citation type="journal article" date="2010" name="J. Bacteriol.">
        <title>Genome sequence of the dioxin-mineralizing bacterium Sphingomonas wittichii RW1.</title>
        <authorList>
            <person name="Miller T.R."/>
            <person name="Delcher A.L."/>
            <person name="Salzberg S.L."/>
            <person name="Saunders E."/>
            <person name="Detter J.C."/>
            <person name="Halden R.U."/>
        </authorList>
    </citation>
    <scope>NUCLEOTIDE SEQUENCE [LARGE SCALE GENOMIC DNA]</scope>
    <source>
        <strain evidence="5">DSM 6014 / CCUG 31198 / JCM 15750 / NBRC 105917 / EY 4224 / RW1</strain>
    </source>
</reference>
<sequence>MIVTANANSIEGEGEILSGTQALVRGMIAQAEDDRARGWNTAGFVSGYRGSPFGNVDLELWQAQEALEAHSILFQPGLNEDMAATACWGTQQVPLMENPRYEGVFAFWYGKGPGVDRSGDVFKHGNLAGTSAKGGVVLLAGDDHGAKSSSTAHQSEHMFVAASIPVFNPSSIEEYFEYLPVAVSMSRFAGTWIGFKCATEIVEASAVLPLRRPERTLVLPEVEAPSGGYHIATQFAPLAQEESLYRYRLPAARAFLAANALDRVTLDSPRRMLGIIAPGKAHVDVHEALRLLGLDGERAAALGIRILKPLVTWPLDPAAARPFVAGHREVLVVEEKRSLVEWQLAQILLGIPDAQRPALSGKTTPAGAPLLNEYGELTATSVALALADRLEALDLLDAGLREARERIRAEAAQARGAGPVARAPMFCSGCPHNRSTRVPEGSEALGGIGCHGMAMWIPDLRTRPSTHMGGEGGTWLGIAPFGGPRHIFQNMGDGTYAHSGLLAIRAAIAANVNITYKILCNSAVAMTGGQPVEGSPDAGIIARQTLAEGARKVVLVSEDPDRFPDMPAGIEVHHRDALMRIQRELREIEGVTVLVYDQGCAAERRRLRKRGEYPDLPIRTFINSDVCEGCGDCNSKSSCVSVLPLQTELGVKRQIDQENCNKDYTCVEGFCPSFITVTGGKLRKAASSADLLTTLGERLVEPAPAALSADSFNIVLAGIGGTGVITLGATLARAAWLEGQKVLTFDVTGVSQKNGAVFSHIRFLGDGSEEDFRPRIPREQLDLLVGCDAIAATAPEVVQLLSPGRTQAVLNADVIPTAVFQRDPGFDMSFQRFGRVVGDVLDDRAVHRASPGPVAARILGTGPLLNIFMLGFAFQRGLLPLRSEAMERAFSEGRNGKGNLLAFRLGRMAAQDPATFDKLVGAEVAPVPLTELPLEAAIQRCRELLTSYQDRAYADRYERFVRRVAAGDPRGDVARAVALNLFKLMRYKDEYEVARLHASPELRQRLDRMFEGPYRLSFNLAPPILPLGRTDAGEPRKRRFGGWMMSAFRLLRHFKFLRGTPFDPFAYGADRKLERRLIADYRGWIEELLPRLDRVDYASAVAIAALPEDIRGYGPVKERNVEAALARRQELLAALDRVPEEQAA</sequence>
<evidence type="ECO:0000313" key="5">
    <source>
        <dbReference type="Proteomes" id="UP000001989"/>
    </source>
</evidence>
<dbReference type="Proteomes" id="UP000001989">
    <property type="component" value="Chromosome"/>
</dbReference>
<evidence type="ECO:0000256" key="1">
    <source>
        <dbReference type="ARBA" id="ARBA00023002"/>
    </source>
</evidence>
<dbReference type="SUPFAM" id="SSF52922">
    <property type="entry name" value="TK C-terminal domain-like"/>
    <property type="match status" value="1"/>
</dbReference>